<reference evidence="2" key="1">
    <citation type="journal article" date="2022" name="Mol. Ecol. Resour.">
        <title>The genomes of chicory, endive, great burdock and yacon provide insights into Asteraceae palaeo-polyploidization history and plant inulin production.</title>
        <authorList>
            <person name="Fan W."/>
            <person name="Wang S."/>
            <person name="Wang H."/>
            <person name="Wang A."/>
            <person name="Jiang F."/>
            <person name="Liu H."/>
            <person name="Zhao H."/>
            <person name="Xu D."/>
            <person name="Zhang Y."/>
        </authorList>
    </citation>
    <scope>NUCLEOTIDE SEQUENCE [LARGE SCALE GENOMIC DNA]</scope>
    <source>
        <strain evidence="2">cv. Yunnan</strain>
    </source>
</reference>
<name>A0ACB9IH34_9ASTR</name>
<evidence type="ECO:0000313" key="1">
    <source>
        <dbReference type="EMBL" id="KAI3807382.1"/>
    </source>
</evidence>
<keyword evidence="2" id="KW-1185">Reference proteome</keyword>
<comment type="caution">
    <text evidence="1">The sequence shown here is derived from an EMBL/GenBank/DDBJ whole genome shotgun (WGS) entry which is preliminary data.</text>
</comment>
<gene>
    <name evidence="1" type="ORF">L1987_23309</name>
</gene>
<dbReference type="Proteomes" id="UP001056120">
    <property type="component" value="Linkage Group LG08"/>
</dbReference>
<reference evidence="1 2" key="2">
    <citation type="journal article" date="2022" name="Mol. Ecol. Resour.">
        <title>The genomes of chicory, endive, great burdock and yacon provide insights into Asteraceae paleo-polyploidization history and plant inulin production.</title>
        <authorList>
            <person name="Fan W."/>
            <person name="Wang S."/>
            <person name="Wang H."/>
            <person name="Wang A."/>
            <person name="Jiang F."/>
            <person name="Liu H."/>
            <person name="Zhao H."/>
            <person name="Xu D."/>
            <person name="Zhang Y."/>
        </authorList>
    </citation>
    <scope>NUCLEOTIDE SEQUENCE [LARGE SCALE GENOMIC DNA]</scope>
    <source>
        <strain evidence="2">cv. Yunnan</strain>
        <tissue evidence="1">Leaves</tissue>
    </source>
</reference>
<proteinExistence type="predicted"/>
<accession>A0ACB9IH34</accession>
<evidence type="ECO:0000313" key="2">
    <source>
        <dbReference type="Proteomes" id="UP001056120"/>
    </source>
</evidence>
<dbReference type="EMBL" id="CM042025">
    <property type="protein sequence ID" value="KAI3807382.1"/>
    <property type="molecule type" value="Genomic_DNA"/>
</dbReference>
<sequence length="131" mass="14162">MGECRKMAGIDGSRVEKVLESVHIAANKNTVPGDTSAMVPGMGIPALTSWGFLEDDFVKVAELFDAKLTLKIKAASAGGKLKVFGCVDFTTSNFDPTRIFHGWLMVIGRSTLFSHPPFHQTPPLSFLIPPT</sequence>
<organism evidence="1 2">
    <name type="scientific">Smallanthus sonchifolius</name>
    <dbReference type="NCBI Taxonomy" id="185202"/>
    <lineage>
        <taxon>Eukaryota</taxon>
        <taxon>Viridiplantae</taxon>
        <taxon>Streptophyta</taxon>
        <taxon>Embryophyta</taxon>
        <taxon>Tracheophyta</taxon>
        <taxon>Spermatophyta</taxon>
        <taxon>Magnoliopsida</taxon>
        <taxon>eudicotyledons</taxon>
        <taxon>Gunneridae</taxon>
        <taxon>Pentapetalae</taxon>
        <taxon>asterids</taxon>
        <taxon>campanulids</taxon>
        <taxon>Asterales</taxon>
        <taxon>Asteraceae</taxon>
        <taxon>Asteroideae</taxon>
        <taxon>Heliantheae alliance</taxon>
        <taxon>Millerieae</taxon>
        <taxon>Smallanthus</taxon>
    </lineage>
</organism>
<protein>
    <submittedName>
        <fullName evidence="1">Uncharacterized protein</fullName>
    </submittedName>
</protein>